<dbReference type="Proteomes" id="UP000026984">
    <property type="component" value="Segment"/>
</dbReference>
<name>A0A060AGP4_9CAUD</name>
<dbReference type="RefSeq" id="YP_009042478.1">
    <property type="nucleotide sequence ID" value="NC_024354.1"/>
</dbReference>
<organism evidence="1 2">
    <name type="scientific">Cronobacter phage CR8</name>
    <dbReference type="NCBI Taxonomy" id="1327934"/>
    <lineage>
        <taxon>Viruses</taxon>
        <taxon>Duplodnaviria</taxon>
        <taxon>Heunggongvirae</taxon>
        <taxon>Uroviricota</taxon>
        <taxon>Caudoviricetes</taxon>
        <taxon>Vequintavirinae</taxon>
        <taxon>Certrevirus</taxon>
        <taxon>Certrevirus CR8</taxon>
    </lineage>
</organism>
<dbReference type="EMBL" id="KC954774">
    <property type="protein sequence ID" value="AIA64771.1"/>
    <property type="molecule type" value="Genomic_DNA"/>
</dbReference>
<gene>
    <name evidence="1" type="ORF">CR8_241</name>
</gene>
<evidence type="ECO:0000313" key="2">
    <source>
        <dbReference type="Proteomes" id="UP000026984"/>
    </source>
</evidence>
<sequence length="74" mass="8925">MKYLKLHSAHEPWLRAEIAKGTIFYDMHNGFRGIEGRRMISTAAYRESGRSYDDMPVREVMRLIKLYKNVYWRN</sequence>
<dbReference type="KEGG" id="vg:19686992"/>
<dbReference type="GeneID" id="19686992"/>
<keyword evidence="2" id="KW-1185">Reference proteome</keyword>
<proteinExistence type="predicted"/>
<accession>A0A060AGP4</accession>
<protein>
    <submittedName>
        <fullName evidence="1">Uncharacterized protein</fullName>
    </submittedName>
</protein>
<reference evidence="1 2" key="1">
    <citation type="submission" date="2013-04" db="EMBL/GenBank/DDBJ databases">
        <title>Complete Genome Sequence of Cronobacter sakazakii Bacteriophage CR8.</title>
        <authorList>
            <person name="Kim Y."/>
            <person name="Shin H."/>
            <person name="Ryu S."/>
        </authorList>
    </citation>
    <scope>NUCLEOTIDE SEQUENCE [LARGE SCALE GENOMIC DNA]</scope>
</reference>
<evidence type="ECO:0000313" key="1">
    <source>
        <dbReference type="EMBL" id="AIA64771.1"/>
    </source>
</evidence>